<sequence length="273" mass="29802">MPLFGTTTRATAWSGPRRVVLHCGFRKTGTTFIQDVLAANALPDGLAASARDDVTRPWRRAVDEDIAKRSRASARAVRDQGRALRSAIEASPAETFLVSDENLFGADLIAPDGETIFDLAARYLPLLEEAFEGAPIEFVLYTRDMDKWLRSSWGQAVKRKGETRDHADWRAGLPSLDWDSGLAKIRTAIRAPLTVFSMEDDVTAGGLMGQGLFRHIGLTSAQIAAFDTPQSSNNALPAGALELMQQINALGLAPRDRRRVADVVEANGQVFRP</sequence>
<dbReference type="InterPro" id="IPR027417">
    <property type="entry name" value="P-loop_NTPase"/>
</dbReference>
<proteinExistence type="predicted"/>
<evidence type="ECO:0000313" key="1">
    <source>
        <dbReference type="EMBL" id="GGG81433.1"/>
    </source>
</evidence>
<protein>
    <submittedName>
        <fullName evidence="1">Uncharacterized protein</fullName>
    </submittedName>
</protein>
<organism evidence="1 2">
    <name type="scientific">Salipiger pallidus</name>
    <dbReference type="NCBI Taxonomy" id="1775170"/>
    <lineage>
        <taxon>Bacteria</taxon>
        <taxon>Pseudomonadati</taxon>
        <taxon>Pseudomonadota</taxon>
        <taxon>Alphaproteobacteria</taxon>
        <taxon>Rhodobacterales</taxon>
        <taxon>Roseobacteraceae</taxon>
        <taxon>Salipiger</taxon>
    </lineage>
</organism>
<dbReference type="Proteomes" id="UP000617145">
    <property type="component" value="Unassembled WGS sequence"/>
</dbReference>
<reference evidence="1" key="2">
    <citation type="submission" date="2020-09" db="EMBL/GenBank/DDBJ databases">
        <authorList>
            <person name="Sun Q."/>
            <person name="Zhou Y."/>
        </authorList>
    </citation>
    <scope>NUCLEOTIDE SEQUENCE</scope>
    <source>
        <strain evidence="1">CGMCC 1.15762</strain>
    </source>
</reference>
<comment type="caution">
    <text evidence="1">The sequence shown here is derived from an EMBL/GenBank/DDBJ whole genome shotgun (WGS) entry which is preliminary data.</text>
</comment>
<keyword evidence="2" id="KW-1185">Reference proteome</keyword>
<name>A0A8J2ZMR3_9RHOB</name>
<reference evidence="1" key="1">
    <citation type="journal article" date="2014" name="Int. J. Syst. Evol. Microbiol.">
        <title>Complete genome sequence of Corynebacterium casei LMG S-19264T (=DSM 44701T), isolated from a smear-ripened cheese.</title>
        <authorList>
            <consortium name="US DOE Joint Genome Institute (JGI-PGF)"/>
            <person name="Walter F."/>
            <person name="Albersmeier A."/>
            <person name="Kalinowski J."/>
            <person name="Ruckert C."/>
        </authorList>
    </citation>
    <scope>NUCLEOTIDE SEQUENCE</scope>
    <source>
        <strain evidence="1">CGMCC 1.15762</strain>
    </source>
</reference>
<evidence type="ECO:0000313" key="2">
    <source>
        <dbReference type="Proteomes" id="UP000617145"/>
    </source>
</evidence>
<dbReference type="SUPFAM" id="SSF52540">
    <property type="entry name" value="P-loop containing nucleoside triphosphate hydrolases"/>
    <property type="match status" value="1"/>
</dbReference>
<dbReference type="AlphaFoldDB" id="A0A8J2ZMR3"/>
<gene>
    <name evidence="1" type="ORF">GCM10011415_33740</name>
</gene>
<dbReference type="RefSeq" id="WP_188791422.1">
    <property type="nucleotide sequence ID" value="NZ_BMJV01000007.1"/>
</dbReference>
<dbReference type="EMBL" id="BMJV01000007">
    <property type="protein sequence ID" value="GGG81433.1"/>
    <property type="molecule type" value="Genomic_DNA"/>
</dbReference>
<accession>A0A8J2ZMR3</accession>